<sequence length="122" mass="12145">MKPSIKQTTLVAALALMLGACASKGPIIDTQGVDMSRYDQDLAQCETYASQVNTGEQAGKSAAAGGVLGAIFGAIVGDSSTVAKGAGVGAVAGGARGAAGGEREKDQVVKNCLRGRGYKVLN</sequence>
<name>A0ABU2WK35_9GAMM</name>
<evidence type="ECO:0000313" key="2">
    <source>
        <dbReference type="EMBL" id="MDT0497890.1"/>
    </source>
</evidence>
<reference evidence="2 3" key="1">
    <citation type="submission" date="2023-09" db="EMBL/GenBank/DDBJ databases">
        <authorList>
            <person name="Rey-Velasco X."/>
        </authorList>
    </citation>
    <scope>NUCLEOTIDE SEQUENCE [LARGE SCALE GENOMIC DNA]</scope>
    <source>
        <strain evidence="2 3">W345</strain>
    </source>
</reference>
<feature type="chain" id="PRO_5046000161" evidence="1">
    <location>
        <begin position="23"/>
        <end position="122"/>
    </location>
</feature>
<organism evidence="2 3">
    <name type="scientific">Banduia mediterranea</name>
    <dbReference type="NCBI Taxonomy" id="3075609"/>
    <lineage>
        <taxon>Bacteria</taxon>
        <taxon>Pseudomonadati</taxon>
        <taxon>Pseudomonadota</taxon>
        <taxon>Gammaproteobacteria</taxon>
        <taxon>Nevskiales</taxon>
        <taxon>Algiphilaceae</taxon>
        <taxon>Banduia</taxon>
    </lineage>
</organism>
<dbReference type="PROSITE" id="PS51257">
    <property type="entry name" value="PROKAR_LIPOPROTEIN"/>
    <property type="match status" value="1"/>
</dbReference>
<proteinExistence type="predicted"/>
<keyword evidence="3" id="KW-1185">Reference proteome</keyword>
<accession>A0ABU2WK35</accession>
<protein>
    <submittedName>
        <fullName evidence="2">Glycine zipper family protein</fullName>
    </submittedName>
</protein>
<dbReference type="EMBL" id="JAVRIC010000014">
    <property type="protein sequence ID" value="MDT0497890.1"/>
    <property type="molecule type" value="Genomic_DNA"/>
</dbReference>
<evidence type="ECO:0000256" key="1">
    <source>
        <dbReference type="SAM" id="SignalP"/>
    </source>
</evidence>
<evidence type="ECO:0000313" key="3">
    <source>
        <dbReference type="Proteomes" id="UP001254608"/>
    </source>
</evidence>
<feature type="signal peptide" evidence="1">
    <location>
        <begin position="1"/>
        <end position="22"/>
    </location>
</feature>
<dbReference type="RefSeq" id="WP_311365282.1">
    <property type="nucleotide sequence ID" value="NZ_JAVRIC010000014.1"/>
</dbReference>
<comment type="caution">
    <text evidence="2">The sequence shown here is derived from an EMBL/GenBank/DDBJ whole genome shotgun (WGS) entry which is preliminary data.</text>
</comment>
<gene>
    <name evidence="2" type="ORF">RM530_11025</name>
</gene>
<keyword evidence="1" id="KW-0732">Signal</keyword>
<dbReference type="Proteomes" id="UP001254608">
    <property type="component" value="Unassembled WGS sequence"/>
</dbReference>